<dbReference type="Proteomes" id="UP000325081">
    <property type="component" value="Unassembled WGS sequence"/>
</dbReference>
<feature type="non-terminal residue" evidence="2">
    <location>
        <position position="178"/>
    </location>
</feature>
<evidence type="ECO:0000256" key="1">
    <source>
        <dbReference type="SAM" id="MobiDB-lite"/>
    </source>
</evidence>
<accession>A0A5A7PEX7</accession>
<organism evidence="2 3">
    <name type="scientific">Striga asiatica</name>
    <name type="common">Asiatic witchweed</name>
    <name type="synonym">Buchnera asiatica</name>
    <dbReference type="NCBI Taxonomy" id="4170"/>
    <lineage>
        <taxon>Eukaryota</taxon>
        <taxon>Viridiplantae</taxon>
        <taxon>Streptophyta</taxon>
        <taxon>Embryophyta</taxon>
        <taxon>Tracheophyta</taxon>
        <taxon>Spermatophyta</taxon>
        <taxon>Magnoliopsida</taxon>
        <taxon>eudicotyledons</taxon>
        <taxon>Gunneridae</taxon>
        <taxon>Pentapetalae</taxon>
        <taxon>asterids</taxon>
        <taxon>lamiids</taxon>
        <taxon>Lamiales</taxon>
        <taxon>Orobanchaceae</taxon>
        <taxon>Buchnereae</taxon>
        <taxon>Striga</taxon>
    </lineage>
</organism>
<protein>
    <submittedName>
        <fullName evidence="2">Transposon protein</fullName>
    </submittedName>
</protein>
<feature type="compositionally biased region" description="Basic and acidic residues" evidence="1">
    <location>
        <begin position="38"/>
        <end position="55"/>
    </location>
</feature>
<feature type="region of interest" description="Disordered" evidence="1">
    <location>
        <begin position="1"/>
        <end position="152"/>
    </location>
</feature>
<comment type="caution">
    <text evidence="2">The sequence shown here is derived from an EMBL/GenBank/DDBJ whole genome shotgun (WGS) entry which is preliminary data.</text>
</comment>
<dbReference type="EMBL" id="BKCP01004483">
    <property type="protein sequence ID" value="GER31465.1"/>
    <property type="molecule type" value="Genomic_DNA"/>
</dbReference>
<reference evidence="3" key="1">
    <citation type="journal article" date="2019" name="Curr. Biol.">
        <title>Genome Sequence of Striga asiatica Provides Insight into the Evolution of Plant Parasitism.</title>
        <authorList>
            <person name="Yoshida S."/>
            <person name="Kim S."/>
            <person name="Wafula E.K."/>
            <person name="Tanskanen J."/>
            <person name="Kim Y.M."/>
            <person name="Honaas L."/>
            <person name="Yang Z."/>
            <person name="Spallek T."/>
            <person name="Conn C.E."/>
            <person name="Ichihashi Y."/>
            <person name="Cheong K."/>
            <person name="Cui S."/>
            <person name="Der J.P."/>
            <person name="Gundlach H."/>
            <person name="Jiao Y."/>
            <person name="Hori C."/>
            <person name="Ishida J.K."/>
            <person name="Kasahara H."/>
            <person name="Kiba T."/>
            <person name="Kim M.S."/>
            <person name="Koo N."/>
            <person name="Laohavisit A."/>
            <person name="Lee Y.H."/>
            <person name="Lumba S."/>
            <person name="McCourt P."/>
            <person name="Mortimer J.C."/>
            <person name="Mutuku J.M."/>
            <person name="Nomura T."/>
            <person name="Sasaki-Sekimoto Y."/>
            <person name="Seto Y."/>
            <person name="Wang Y."/>
            <person name="Wakatake T."/>
            <person name="Sakakibara H."/>
            <person name="Demura T."/>
            <person name="Yamaguchi S."/>
            <person name="Yoneyama K."/>
            <person name="Manabe R.I."/>
            <person name="Nelson D.C."/>
            <person name="Schulman A.H."/>
            <person name="Timko M.P."/>
            <person name="dePamphilis C.W."/>
            <person name="Choi D."/>
            <person name="Shirasu K."/>
        </authorList>
    </citation>
    <scope>NUCLEOTIDE SEQUENCE [LARGE SCALE GENOMIC DNA]</scope>
    <source>
        <strain evidence="3">cv. UVA1</strain>
    </source>
</reference>
<feature type="compositionally biased region" description="Polar residues" evidence="1">
    <location>
        <begin position="113"/>
        <end position="130"/>
    </location>
</feature>
<feature type="compositionally biased region" description="Low complexity" evidence="1">
    <location>
        <begin position="131"/>
        <end position="149"/>
    </location>
</feature>
<evidence type="ECO:0000313" key="3">
    <source>
        <dbReference type="Proteomes" id="UP000325081"/>
    </source>
</evidence>
<gene>
    <name evidence="2" type="ORF">STAS_07460</name>
</gene>
<evidence type="ECO:0000313" key="2">
    <source>
        <dbReference type="EMBL" id="GER31465.1"/>
    </source>
</evidence>
<proteinExistence type="predicted"/>
<sequence length="178" mass="20188">MMGAINPPDEWPHVDVHPLQPPPHCKMSGRQKKNNRRKAPDEVQDKLKQKKEAKVKLSKKGTTVKCSLCHKENHNMRGCPLKKLNHSSQQEQVATTEAKNKGQGKKRKISDGENVQSEESFILQSHGTQVSHSQSSIIPISSSGTMKTLGLKKKKFQMKRLIPENMNNQKKTLWRPPE</sequence>
<feature type="compositionally biased region" description="Polar residues" evidence="1">
    <location>
        <begin position="86"/>
        <end position="97"/>
    </location>
</feature>
<keyword evidence="3" id="KW-1185">Reference proteome</keyword>
<name>A0A5A7PEX7_STRAF</name>
<feature type="compositionally biased region" description="Basic residues" evidence="1">
    <location>
        <begin position="27"/>
        <end position="37"/>
    </location>
</feature>
<dbReference type="AlphaFoldDB" id="A0A5A7PEX7"/>